<evidence type="ECO:0000313" key="13">
    <source>
        <dbReference type="Proteomes" id="UP000261540"/>
    </source>
</evidence>
<keyword evidence="7 11" id="KW-1133">Transmembrane helix</keyword>
<feature type="transmembrane region" description="Helical" evidence="11">
    <location>
        <begin position="21"/>
        <end position="49"/>
    </location>
</feature>
<dbReference type="InterPro" id="IPR007130">
    <property type="entry name" value="DAGAT"/>
</dbReference>
<dbReference type="PANTHER" id="PTHR12317">
    <property type="entry name" value="DIACYLGLYCEROL O-ACYLTRANSFERASE"/>
    <property type="match status" value="1"/>
</dbReference>
<dbReference type="Ensembl" id="ENSPKIT00000021547.1">
    <property type="protein sequence ID" value="ENSPKIP00000040526.1"/>
    <property type="gene ID" value="ENSPKIG00000017454.1"/>
</dbReference>
<dbReference type="PANTHER" id="PTHR12317:SF78">
    <property type="entry name" value="ACYLTRANSFERASE"/>
    <property type="match status" value="1"/>
</dbReference>
<evidence type="ECO:0000256" key="2">
    <source>
        <dbReference type="ARBA" id="ARBA00005420"/>
    </source>
</evidence>
<dbReference type="GO" id="GO:0019432">
    <property type="term" value="P:triglyceride biosynthetic process"/>
    <property type="evidence" value="ECO:0007669"/>
    <property type="project" value="TreeGrafter"/>
</dbReference>
<evidence type="ECO:0000256" key="4">
    <source>
        <dbReference type="ARBA" id="ARBA00022679"/>
    </source>
</evidence>
<evidence type="ECO:0000256" key="8">
    <source>
        <dbReference type="ARBA" id="ARBA00023098"/>
    </source>
</evidence>
<keyword evidence="3" id="KW-0444">Lipid biosynthesis</keyword>
<keyword evidence="6 11" id="KW-0256">Endoplasmic reticulum</keyword>
<keyword evidence="8" id="KW-0443">Lipid metabolism</keyword>
<dbReference type="CDD" id="cd07987">
    <property type="entry name" value="LPLAT_MGAT-like"/>
    <property type="match status" value="1"/>
</dbReference>
<proteinExistence type="inferred from homology"/>
<keyword evidence="13" id="KW-1185">Reference proteome</keyword>
<evidence type="ECO:0000256" key="6">
    <source>
        <dbReference type="ARBA" id="ARBA00022824"/>
    </source>
</evidence>
<reference evidence="12" key="2">
    <citation type="submission" date="2025-09" db="UniProtKB">
        <authorList>
            <consortium name="Ensembl"/>
        </authorList>
    </citation>
    <scope>IDENTIFICATION</scope>
</reference>
<sequence length="335" mass="37895">MKIEFAPLNIPLERRLQTAAVVQWVFSFLALAQCCLALFLLLCLSQWWVLAVLYAGWLYLDRDTPIRGGRRSRWVRSWAMWTYFKDYFPISLIKTVDLDPKRNYLFGFHPHGVLVAGGFGNFCTEASGFATLFPGLTPYLLLLPFWFRVPFFRDYIMSGGLVSSEKSSASYILSQPEGGHVAVVAIGGAPESLDARPGALKLQVLNRKGFVKLALKHGAQLVPVFSFGENELFDQMENPVGSPLRCLQERMQKVMGVALPLFHARGVFQYSFGLLPYRKPIHTVVGRPIQVVQNPCPSREDIDALHKTYLDELTQLFEENKANYGISEDKHLTFI</sequence>
<accession>A0A3B3TDZ2</accession>
<name>A0A3B3TDZ2_9TELE</name>
<evidence type="ECO:0000256" key="10">
    <source>
        <dbReference type="ARBA" id="ARBA00023315"/>
    </source>
</evidence>
<keyword evidence="5 11" id="KW-0812">Transmembrane</keyword>
<reference evidence="12" key="1">
    <citation type="submission" date="2025-08" db="UniProtKB">
        <authorList>
            <consortium name="Ensembl"/>
        </authorList>
    </citation>
    <scope>IDENTIFICATION</scope>
</reference>
<dbReference type="GO" id="GO:0005789">
    <property type="term" value="C:endoplasmic reticulum membrane"/>
    <property type="evidence" value="ECO:0007669"/>
    <property type="project" value="UniProtKB-SubCell"/>
</dbReference>
<keyword evidence="10" id="KW-0012">Acyltransferase</keyword>
<evidence type="ECO:0000256" key="11">
    <source>
        <dbReference type="RuleBase" id="RU367023"/>
    </source>
</evidence>
<dbReference type="Proteomes" id="UP000261540">
    <property type="component" value="Unplaced"/>
</dbReference>
<evidence type="ECO:0000256" key="3">
    <source>
        <dbReference type="ARBA" id="ARBA00022516"/>
    </source>
</evidence>
<comment type="subcellular location">
    <subcellularLocation>
        <location evidence="1 11">Endoplasmic reticulum membrane</location>
        <topology evidence="1 11">Multi-pass membrane protein</topology>
    </subcellularLocation>
</comment>
<organism evidence="12 13">
    <name type="scientific">Paramormyrops kingsleyae</name>
    <dbReference type="NCBI Taxonomy" id="1676925"/>
    <lineage>
        <taxon>Eukaryota</taxon>
        <taxon>Metazoa</taxon>
        <taxon>Chordata</taxon>
        <taxon>Craniata</taxon>
        <taxon>Vertebrata</taxon>
        <taxon>Euteleostomi</taxon>
        <taxon>Actinopterygii</taxon>
        <taxon>Neopterygii</taxon>
        <taxon>Teleostei</taxon>
        <taxon>Osteoglossocephala</taxon>
        <taxon>Osteoglossomorpha</taxon>
        <taxon>Osteoglossiformes</taxon>
        <taxon>Mormyridae</taxon>
        <taxon>Paramormyrops</taxon>
    </lineage>
</organism>
<dbReference type="Pfam" id="PF03982">
    <property type="entry name" value="DAGAT"/>
    <property type="match status" value="1"/>
</dbReference>
<protein>
    <recommendedName>
        <fullName evidence="11">Acyltransferase</fullName>
        <ecNumber evidence="11">2.3.1.-</ecNumber>
    </recommendedName>
</protein>
<keyword evidence="4 11" id="KW-0808">Transferase</keyword>
<dbReference type="AlphaFoldDB" id="A0A3B3TDZ2"/>
<dbReference type="EC" id="2.3.1.-" evidence="11"/>
<evidence type="ECO:0000313" key="12">
    <source>
        <dbReference type="Ensembl" id="ENSPKIP00000040526.1"/>
    </source>
</evidence>
<evidence type="ECO:0000256" key="5">
    <source>
        <dbReference type="ARBA" id="ARBA00022692"/>
    </source>
</evidence>
<comment type="similarity">
    <text evidence="2 11">Belongs to the diacylglycerol acyltransferase family.</text>
</comment>
<dbReference type="GeneTree" id="ENSGT01030000234582"/>
<evidence type="ECO:0000256" key="1">
    <source>
        <dbReference type="ARBA" id="ARBA00004477"/>
    </source>
</evidence>
<feature type="transmembrane region" description="Helical" evidence="11">
    <location>
        <begin position="129"/>
        <end position="147"/>
    </location>
</feature>
<dbReference type="OrthoDB" id="264532at2759"/>
<evidence type="ECO:0000256" key="9">
    <source>
        <dbReference type="ARBA" id="ARBA00023136"/>
    </source>
</evidence>
<dbReference type="GO" id="GO:0004144">
    <property type="term" value="F:diacylglycerol O-acyltransferase activity"/>
    <property type="evidence" value="ECO:0007669"/>
    <property type="project" value="TreeGrafter"/>
</dbReference>
<evidence type="ECO:0000256" key="7">
    <source>
        <dbReference type="ARBA" id="ARBA00022989"/>
    </source>
</evidence>
<keyword evidence="9 11" id="KW-0472">Membrane</keyword>